<name>A0A1H0ZZY7_NATTX</name>
<dbReference type="OrthoDB" id="145878at2157"/>
<gene>
    <name evidence="2" type="ORF">SAMN04489842_0498</name>
</gene>
<evidence type="ECO:0000313" key="2">
    <source>
        <dbReference type="EMBL" id="SDQ32791.1"/>
    </source>
</evidence>
<dbReference type="STRING" id="1095778.SAMN04489842_0498"/>
<proteinExistence type="predicted"/>
<dbReference type="Pfam" id="PF13360">
    <property type="entry name" value="PQQ_2"/>
    <property type="match status" value="2"/>
</dbReference>
<dbReference type="RefSeq" id="WP_090376837.1">
    <property type="nucleotide sequence ID" value="NZ_FNLC01000001.1"/>
</dbReference>
<dbReference type="PANTHER" id="PTHR34512:SF30">
    <property type="entry name" value="OUTER MEMBRANE PROTEIN ASSEMBLY FACTOR BAMB"/>
    <property type="match status" value="1"/>
</dbReference>
<protein>
    <submittedName>
        <fullName evidence="2">Outer membrane protein assembly factor BamB, contains PQQ-like beta-propeller repeat</fullName>
    </submittedName>
</protein>
<evidence type="ECO:0000259" key="1">
    <source>
        <dbReference type="Pfam" id="PF13360"/>
    </source>
</evidence>
<dbReference type="InterPro" id="IPR011047">
    <property type="entry name" value="Quinoprotein_ADH-like_sf"/>
</dbReference>
<dbReference type="InterPro" id="IPR006311">
    <property type="entry name" value="TAT_signal"/>
</dbReference>
<feature type="domain" description="Pyrrolo-quinoline quinone repeat" evidence="1">
    <location>
        <begin position="155"/>
        <end position="307"/>
    </location>
</feature>
<dbReference type="Gene3D" id="2.130.10.10">
    <property type="entry name" value="YVTN repeat-like/Quinoprotein amine dehydrogenase"/>
    <property type="match status" value="1"/>
</dbReference>
<dbReference type="SMART" id="SM00564">
    <property type="entry name" value="PQQ"/>
    <property type="match status" value="6"/>
</dbReference>
<dbReference type="InterPro" id="IPR015943">
    <property type="entry name" value="WD40/YVTN_repeat-like_dom_sf"/>
</dbReference>
<sequence length="444" mass="46951">MPSTDDAWTWTRRRVLTACGAAVAVGGLAGYGLGAGVFADSPEPTSLDVSPADWPAPHRDAAHTRAVPVEASPGFDVTERWTASFHEPIALVAANGVVIVVRKDGSVTSLAAYDLLTGEERWQYRTMATAPQRSISPAIGGDTLFHPFDDVDDGDGVVTRALATADASHRWAAEPNHAHSLVSHNAGVLIVPDGDELVALDAHTGEERWRSRLSDHPRSIASDGDTIVTHAGTDGRLLGLDAATGDQRWEADVSDHFIEHEDFSDSILGQFVVGDDRVFVHTWSGLLLALDLDSGSVDWTAESTEPFTPELIASDGETYAPARLRPVAFTGDELLAVDDYSPDDTASICTIDPASGDELWAYDTSVDGSLELAVGSEPAADTDPAVGGDVVYVPTPDELRLLDLETGEEESVVDLESEIEAVALAGGYCLVATSAGIVALERST</sequence>
<organism evidence="2 3">
    <name type="scientific">Natronobacterium texcoconense</name>
    <dbReference type="NCBI Taxonomy" id="1095778"/>
    <lineage>
        <taxon>Archaea</taxon>
        <taxon>Methanobacteriati</taxon>
        <taxon>Methanobacteriota</taxon>
        <taxon>Stenosarchaea group</taxon>
        <taxon>Halobacteria</taxon>
        <taxon>Halobacteriales</taxon>
        <taxon>Natrialbaceae</taxon>
        <taxon>Natronobacterium</taxon>
    </lineage>
</organism>
<keyword evidence="3" id="KW-1185">Reference proteome</keyword>
<dbReference type="Gene3D" id="2.40.128.630">
    <property type="match status" value="1"/>
</dbReference>
<reference evidence="3" key="1">
    <citation type="submission" date="2016-10" db="EMBL/GenBank/DDBJ databases">
        <authorList>
            <person name="Varghese N."/>
            <person name="Submissions S."/>
        </authorList>
    </citation>
    <scope>NUCLEOTIDE SEQUENCE [LARGE SCALE GENOMIC DNA]</scope>
    <source>
        <strain evidence="3">DSM 24767</strain>
    </source>
</reference>
<dbReference type="Gene3D" id="2.40.10.480">
    <property type="match status" value="1"/>
</dbReference>
<dbReference type="InterPro" id="IPR018391">
    <property type="entry name" value="PQQ_b-propeller_rpt"/>
</dbReference>
<dbReference type="PANTHER" id="PTHR34512">
    <property type="entry name" value="CELL SURFACE PROTEIN"/>
    <property type="match status" value="1"/>
</dbReference>
<dbReference type="EMBL" id="FNLC01000001">
    <property type="protein sequence ID" value="SDQ32791.1"/>
    <property type="molecule type" value="Genomic_DNA"/>
</dbReference>
<feature type="domain" description="Pyrrolo-quinoline quinone repeat" evidence="1">
    <location>
        <begin position="78"/>
        <end position="148"/>
    </location>
</feature>
<dbReference type="SUPFAM" id="SSF50998">
    <property type="entry name" value="Quinoprotein alcohol dehydrogenase-like"/>
    <property type="match status" value="2"/>
</dbReference>
<dbReference type="AlphaFoldDB" id="A0A1H0ZZY7"/>
<evidence type="ECO:0000313" key="3">
    <source>
        <dbReference type="Proteomes" id="UP000198848"/>
    </source>
</evidence>
<dbReference type="Proteomes" id="UP000198848">
    <property type="component" value="Unassembled WGS sequence"/>
</dbReference>
<accession>A0A1H0ZZY7</accession>
<dbReference type="PROSITE" id="PS51318">
    <property type="entry name" value="TAT"/>
    <property type="match status" value="1"/>
</dbReference>
<dbReference type="InterPro" id="IPR002372">
    <property type="entry name" value="PQQ_rpt_dom"/>
</dbReference>